<accession>A0A5B8YF32</accession>
<evidence type="ECO:0000313" key="6">
    <source>
        <dbReference type="EMBL" id="QDG53027.1"/>
    </source>
</evidence>
<dbReference type="GO" id="GO:0003700">
    <property type="term" value="F:DNA-binding transcription factor activity"/>
    <property type="evidence" value="ECO:0007669"/>
    <property type="project" value="InterPro"/>
</dbReference>
<keyword evidence="1" id="KW-0805">Transcription regulation</keyword>
<dbReference type="SUPFAM" id="SSF46785">
    <property type="entry name" value="Winged helix' DNA-binding domain"/>
    <property type="match status" value="1"/>
</dbReference>
<dbReference type="InterPro" id="IPR001845">
    <property type="entry name" value="HTH_ArsR_DNA-bd_dom"/>
</dbReference>
<evidence type="ECO:0000256" key="2">
    <source>
        <dbReference type="ARBA" id="ARBA00023125"/>
    </source>
</evidence>
<dbReference type="PROSITE" id="PS50987">
    <property type="entry name" value="HTH_ARSR_2"/>
    <property type="match status" value="1"/>
</dbReference>
<dbReference type="PANTHER" id="PTHR33154">
    <property type="entry name" value="TRANSCRIPTIONAL REGULATOR, ARSR FAMILY"/>
    <property type="match status" value="1"/>
</dbReference>
<keyword evidence="7" id="KW-1185">Reference proteome</keyword>
<dbReference type="InterPro" id="IPR051081">
    <property type="entry name" value="HTH_MetalResp_TranReg"/>
</dbReference>
<evidence type="ECO:0000256" key="3">
    <source>
        <dbReference type="ARBA" id="ARBA00023163"/>
    </source>
</evidence>
<dbReference type="Gene3D" id="1.10.10.10">
    <property type="entry name" value="Winged helix-like DNA-binding domain superfamily/Winged helix DNA-binding domain"/>
    <property type="match status" value="1"/>
</dbReference>
<dbReference type="EMBL" id="CP041186">
    <property type="protein sequence ID" value="QDG53027.1"/>
    <property type="molecule type" value="Genomic_DNA"/>
</dbReference>
<dbReference type="PRINTS" id="PR00778">
    <property type="entry name" value="HTHARSR"/>
</dbReference>
<evidence type="ECO:0000259" key="5">
    <source>
        <dbReference type="PROSITE" id="PS50987"/>
    </source>
</evidence>
<evidence type="ECO:0000256" key="1">
    <source>
        <dbReference type="ARBA" id="ARBA00023015"/>
    </source>
</evidence>
<feature type="domain" description="Rhodanese" evidence="4">
    <location>
        <begin position="130"/>
        <end position="219"/>
    </location>
</feature>
<dbReference type="CDD" id="cd00158">
    <property type="entry name" value="RHOD"/>
    <property type="match status" value="1"/>
</dbReference>
<dbReference type="NCBIfam" id="NF033788">
    <property type="entry name" value="HTH_metalloreg"/>
    <property type="match status" value="1"/>
</dbReference>
<dbReference type="Gene3D" id="3.40.250.10">
    <property type="entry name" value="Rhodanese-like domain"/>
    <property type="match status" value="1"/>
</dbReference>
<dbReference type="Pfam" id="PF00581">
    <property type="entry name" value="Rhodanese"/>
    <property type="match status" value="1"/>
</dbReference>
<dbReference type="InterPro" id="IPR011991">
    <property type="entry name" value="ArsR-like_HTH"/>
</dbReference>
<dbReference type="AlphaFoldDB" id="A0A4Y6PYE0"/>
<dbReference type="InterPro" id="IPR036390">
    <property type="entry name" value="WH_DNA-bd_sf"/>
</dbReference>
<dbReference type="GO" id="GO:0003677">
    <property type="term" value="F:DNA binding"/>
    <property type="evidence" value="ECO:0007669"/>
    <property type="project" value="UniProtKB-KW"/>
</dbReference>
<dbReference type="Pfam" id="PF01022">
    <property type="entry name" value="HTH_5"/>
    <property type="match status" value="1"/>
</dbReference>
<dbReference type="PANTHER" id="PTHR33154:SF18">
    <property type="entry name" value="ARSENICAL RESISTANCE OPERON REPRESSOR"/>
    <property type="match status" value="1"/>
</dbReference>
<dbReference type="InterPro" id="IPR036388">
    <property type="entry name" value="WH-like_DNA-bd_sf"/>
</dbReference>
<dbReference type="SUPFAM" id="SSF52821">
    <property type="entry name" value="Rhodanese/Cell cycle control phosphatase"/>
    <property type="match status" value="1"/>
</dbReference>
<dbReference type="RefSeq" id="WP_141199488.1">
    <property type="nucleotide sequence ID" value="NZ_CP041186.1"/>
</dbReference>
<evidence type="ECO:0000259" key="4">
    <source>
        <dbReference type="PROSITE" id="PS50206"/>
    </source>
</evidence>
<dbReference type="InterPro" id="IPR001763">
    <property type="entry name" value="Rhodanese-like_dom"/>
</dbReference>
<evidence type="ECO:0000313" key="7">
    <source>
        <dbReference type="Proteomes" id="UP000315995"/>
    </source>
</evidence>
<organism evidence="6 7">
    <name type="scientific">Persicimonas caeni</name>
    <dbReference type="NCBI Taxonomy" id="2292766"/>
    <lineage>
        <taxon>Bacteria</taxon>
        <taxon>Deltaproteobacteria</taxon>
        <taxon>Bradymonadales</taxon>
        <taxon>Bradymonadaceae</taxon>
        <taxon>Persicimonas</taxon>
    </lineage>
</organism>
<sequence>MPTTARNFKNTVYGHLARVGKALSTGSRLELLDLLAQAPKTVAELAEGASLSVPNTSQHLRTLREVGLVTSERDGNHVIYRLAGPDVADFVSSMQQLATRRLADLEAAERSFFADSGEEVSADKLREWMRGGAVELVDVRPREEFDAGHIDGAVSVPIDELEGRVEELPRDRNIVVYCRGPYCTYAARGVELLQQKGFEALRLREGYPDWRARGYANEDQGKEHR</sequence>
<dbReference type="SMART" id="SM00418">
    <property type="entry name" value="HTH_ARSR"/>
    <property type="match status" value="1"/>
</dbReference>
<feature type="domain" description="HTH arsR-type" evidence="5">
    <location>
        <begin position="8"/>
        <end position="102"/>
    </location>
</feature>
<protein>
    <submittedName>
        <fullName evidence="6">Metalloregulator ArsR/SmtB family transcription factor</fullName>
    </submittedName>
</protein>
<accession>A0A4Y6PYE0</accession>
<reference evidence="6 7" key="1">
    <citation type="submission" date="2019-06" db="EMBL/GenBank/DDBJ databases">
        <title>Persicimonas caeni gen. nov., sp. nov., a predatory bacterium isolated from solar saltern.</title>
        <authorList>
            <person name="Wang S."/>
        </authorList>
    </citation>
    <scope>NUCLEOTIDE SEQUENCE [LARGE SCALE GENOMIC DNA]</scope>
    <source>
        <strain evidence="6 7">YN101</strain>
    </source>
</reference>
<dbReference type="PROSITE" id="PS50206">
    <property type="entry name" value="RHODANESE_3"/>
    <property type="match status" value="1"/>
</dbReference>
<name>A0A4Y6PYE0_PERCE</name>
<keyword evidence="3" id="KW-0804">Transcription</keyword>
<dbReference type="OrthoDB" id="9776795at2"/>
<gene>
    <name evidence="6" type="ORF">FIV42_20450</name>
</gene>
<dbReference type="Proteomes" id="UP000315995">
    <property type="component" value="Chromosome"/>
</dbReference>
<dbReference type="CDD" id="cd00090">
    <property type="entry name" value="HTH_ARSR"/>
    <property type="match status" value="1"/>
</dbReference>
<dbReference type="InterPro" id="IPR036873">
    <property type="entry name" value="Rhodanese-like_dom_sf"/>
</dbReference>
<proteinExistence type="predicted"/>
<keyword evidence="2" id="KW-0238">DNA-binding</keyword>
<dbReference type="SMART" id="SM00450">
    <property type="entry name" value="RHOD"/>
    <property type="match status" value="1"/>
</dbReference>